<feature type="transmembrane region" description="Helical" evidence="13">
    <location>
        <begin position="7"/>
        <end position="28"/>
    </location>
</feature>
<organism evidence="14 15">
    <name type="scientific">Basidiobolus ranarum</name>
    <dbReference type="NCBI Taxonomy" id="34480"/>
    <lineage>
        <taxon>Eukaryota</taxon>
        <taxon>Fungi</taxon>
        <taxon>Fungi incertae sedis</taxon>
        <taxon>Zoopagomycota</taxon>
        <taxon>Entomophthoromycotina</taxon>
        <taxon>Basidiobolomycetes</taxon>
        <taxon>Basidiobolales</taxon>
        <taxon>Basidiobolaceae</taxon>
        <taxon>Basidiobolus</taxon>
    </lineage>
</organism>
<keyword evidence="7 13" id="KW-0812">Transmembrane</keyword>
<keyword evidence="15" id="KW-1185">Reference proteome</keyword>
<dbReference type="Proteomes" id="UP001479436">
    <property type="component" value="Unassembled WGS sequence"/>
</dbReference>
<evidence type="ECO:0000256" key="11">
    <source>
        <dbReference type="ARBA" id="ARBA00023128"/>
    </source>
</evidence>
<dbReference type="EMBL" id="JASJQH010008320">
    <property type="protein sequence ID" value="KAK9693537.1"/>
    <property type="molecule type" value="Genomic_DNA"/>
</dbReference>
<evidence type="ECO:0000313" key="14">
    <source>
        <dbReference type="EMBL" id="KAK9693537.1"/>
    </source>
</evidence>
<comment type="function">
    <text evidence="1">Accessory subunit of the mitochondrial membrane respiratory chain NADH dehydrogenase (Complex I), that is believed not to be involved in catalysis. Complex I functions in the transfer of electrons from NADH to the respiratory chain. The immediate electron acceptor for the enzyme is believed to be ubiquinone.</text>
</comment>
<gene>
    <name evidence="14" type="ORF">K7432_013878</name>
</gene>
<evidence type="ECO:0000256" key="6">
    <source>
        <dbReference type="ARBA" id="ARBA00022660"/>
    </source>
</evidence>
<keyword evidence="9" id="KW-0249">Electron transport</keyword>
<name>A0ABR2VR91_9FUNG</name>
<accession>A0ABR2VR91</accession>
<dbReference type="PANTHER" id="PTHR17098:SF2">
    <property type="entry name" value="NADH DEHYDROGENASE [UBIQUINONE] 1 ALPHA SUBCOMPLEX SUBUNIT 1"/>
    <property type="match status" value="1"/>
</dbReference>
<keyword evidence="8" id="KW-0999">Mitochondrion inner membrane</keyword>
<dbReference type="Pfam" id="PF15879">
    <property type="entry name" value="MWFE"/>
    <property type="match status" value="1"/>
</dbReference>
<dbReference type="InterPro" id="IPR017384">
    <property type="entry name" value="NADH_Ub_cplx-1_asu_su-1"/>
</dbReference>
<protein>
    <recommendedName>
        <fullName evidence="4">NADH dehydrogenase [ubiquinone] 1 alpha subcomplex subunit 1</fullName>
    </recommendedName>
</protein>
<keyword evidence="11" id="KW-0496">Mitochondrion</keyword>
<evidence type="ECO:0000256" key="5">
    <source>
        <dbReference type="ARBA" id="ARBA00022448"/>
    </source>
</evidence>
<evidence type="ECO:0000256" key="7">
    <source>
        <dbReference type="ARBA" id="ARBA00022692"/>
    </source>
</evidence>
<evidence type="ECO:0000313" key="15">
    <source>
        <dbReference type="Proteomes" id="UP001479436"/>
    </source>
</evidence>
<evidence type="ECO:0000256" key="3">
    <source>
        <dbReference type="ARBA" id="ARBA00009960"/>
    </source>
</evidence>
<comment type="caution">
    <text evidence="14">The sequence shown here is derived from an EMBL/GenBank/DDBJ whole genome shotgun (WGS) entry which is preliminary data.</text>
</comment>
<evidence type="ECO:0000256" key="13">
    <source>
        <dbReference type="SAM" id="Phobius"/>
    </source>
</evidence>
<sequence>MPVPYEALIPLGIISGCFGITGVLLRMLKESSNDGKPIRTQPDAWTHRMMERDFRLTGSYRGQTHEPVAPEEFATNSVWRLEPLRLRK</sequence>
<evidence type="ECO:0000256" key="10">
    <source>
        <dbReference type="ARBA" id="ARBA00022989"/>
    </source>
</evidence>
<evidence type="ECO:0000256" key="12">
    <source>
        <dbReference type="ARBA" id="ARBA00023136"/>
    </source>
</evidence>
<evidence type="ECO:0000256" key="4">
    <source>
        <dbReference type="ARBA" id="ARBA00016392"/>
    </source>
</evidence>
<comment type="similarity">
    <text evidence="3">Belongs to the complex I NDUFA1 subunit family.</text>
</comment>
<keyword evidence="5" id="KW-0813">Transport</keyword>
<keyword evidence="6" id="KW-0679">Respiratory chain</keyword>
<evidence type="ECO:0000256" key="8">
    <source>
        <dbReference type="ARBA" id="ARBA00022792"/>
    </source>
</evidence>
<dbReference type="PANTHER" id="PTHR17098">
    <property type="entry name" value="NADH-UBIQUINONE OXIDOREDUCTASE MWFE SUBUNIT"/>
    <property type="match status" value="1"/>
</dbReference>
<keyword evidence="12 13" id="KW-0472">Membrane</keyword>
<comment type="subcellular location">
    <subcellularLocation>
        <location evidence="2">Mitochondrion inner membrane</location>
        <topology evidence="2">Single-pass membrane protein</topology>
        <orientation evidence="2">Matrix side</orientation>
    </subcellularLocation>
</comment>
<evidence type="ECO:0000256" key="9">
    <source>
        <dbReference type="ARBA" id="ARBA00022982"/>
    </source>
</evidence>
<evidence type="ECO:0000256" key="2">
    <source>
        <dbReference type="ARBA" id="ARBA00004298"/>
    </source>
</evidence>
<proteinExistence type="inferred from homology"/>
<reference evidence="14 15" key="1">
    <citation type="submission" date="2023-04" db="EMBL/GenBank/DDBJ databases">
        <title>Genome of Basidiobolus ranarum AG-B5.</title>
        <authorList>
            <person name="Stajich J.E."/>
            <person name="Carter-House D."/>
            <person name="Gryganskyi A."/>
        </authorList>
    </citation>
    <scope>NUCLEOTIDE SEQUENCE [LARGE SCALE GENOMIC DNA]</scope>
    <source>
        <strain evidence="14 15">AG-B5</strain>
    </source>
</reference>
<evidence type="ECO:0000256" key="1">
    <source>
        <dbReference type="ARBA" id="ARBA00003195"/>
    </source>
</evidence>
<keyword evidence="10 13" id="KW-1133">Transmembrane helix</keyword>